<dbReference type="InParanoid" id="A0A0G4ESY1"/>
<name>A0A0G4ESY1_VITBC</name>
<dbReference type="AlphaFoldDB" id="A0A0G4ESY1"/>
<sequence>MHNPVPTTNTGIRTVPCLRGVGVSVQPAVIGCVFSFLSIHLAAELPRRLWKHVGSHILNLVVDTYDTAERRFWCGLTGLAFADALALGRLLTQLRSIVFIYPRNSRVNPRKPFPDFPDRRRGYWATRGNWWGFISPLSHAHDEPFHKAVLSAGTDIIAVLVEGHCEEQRAAAVAPGPPARGTLESIEFIKGGRTLVIEEDEYDELTSIRRQAAADGLPAPLDPPPSLDALSTIKGIGHHDFYRHDRHWQLPSLRCLKDLRCTPNSLAGSLARISVAEAGQAGPLAQLEDIGVLDMRDPRNGDDGILAYGKWKEGLDGLKTVLDDRGCHSLKNVSVRFESMSFDTDFLAALSAIETFKQTVCVCAADIPVHIKIPVFDLSVLCDVGLSTRPEPEPSPAVERRIQQMAADTPWAAFFVAPHHLTTPLDTPSPAASTRFFYYSRLGEPWAHAIATLDFSGLSKCAQKDAARGIVPLIGAAAGSQLRAYFDAIHLTGPPGTLARACGHVLWQEFKGWSDIEAGGKVFPIAGAYYDTPLDPCMTPARSPAGLDPRMPMGLLQHILRHPTMSAKQHFWLSWFSQRSWLWKSFDRDEALAASLDYVDMPYREWKYGIKTYDIETKESMAPRISSMPFLWPSFDPKKQRLIFQRKTLLPTPSTANMALPRRANSGCT</sequence>
<protein>
    <submittedName>
        <fullName evidence="1">Uncharacterized protein</fullName>
    </submittedName>
</protein>
<organism evidence="1 2">
    <name type="scientific">Vitrella brassicaformis (strain CCMP3155)</name>
    <dbReference type="NCBI Taxonomy" id="1169540"/>
    <lineage>
        <taxon>Eukaryota</taxon>
        <taxon>Sar</taxon>
        <taxon>Alveolata</taxon>
        <taxon>Colpodellida</taxon>
        <taxon>Vitrellaceae</taxon>
        <taxon>Vitrella</taxon>
    </lineage>
</organism>
<evidence type="ECO:0000313" key="1">
    <source>
        <dbReference type="EMBL" id="CEM01763.1"/>
    </source>
</evidence>
<dbReference type="EMBL" id="CDMY01000309">
    <property type="protein sequence ID" value="CEM01763.1"/>
    <property type="molecule type" value="Genomic_DNA"/>
</dbReference>
<proteinExistence type="predicted"/>
<keyword evidence="2" id="KW-1185">Reference proteome</keyword>
<dbReference type="VEuPathDB" id="CryptoDB:Vbra_8208"/>
<evidence type="ECO:0000313" key="2">
    <source>
        <dbReference type="Proteomes" id="UP000041254"/>
    </source>
</evidence>
<reference evidence="1 2" key="1">
    <citation type="submission" date="2014-11" db="EMBL/GenBank/DDBJ databases">
        <authorList>
            <person name="Zhu J."/>
            <person name="Qi W."/>
            <person name="Song R."/>
        </authorList>
    </citation>
    <scope>NUCLEOTIDE SEQUENCE [LARGE SCALE GENOMIC DNA]</scope>
</reference>
<dbReference type="PhylomeDB" id="A0A0G4ESY1"/>
<accession>A0A0G4ESY1</accession>
<gene>
    <name evidence="1" type="ORF">Vbra_8208</name>
</gene>
<dbReference type="Proteomes" id="UP000041254">
    <property type="component" value="Unassembled WGS sequence"/>
</dbReference>